<dbReference type="OrthoDB" id="5592990at2"/>
<dbReference type="InterPro" id="IPR045032">
    <property type="entry name" value="PEL"/>
</dbReference>
<evidence type="ECO:0000313" key="5">
    <source>
        <dbReference type="Proteomes" id="UP000309389"/>
    </source>
</evidence>
<protein>
    <recommendedName>
        <fullName evidence="3">Pectate lyase domain-containing protein</fullName>
    </recommendedName>
</protein>
<evidence type="ECO:0000256" key="1">
    <source>
        <dbReference type="ARBA" id="ARBA00023239"/>
    </source>
</evidence>
<dbReference type="PANTHER" id="PTHR31683:SF18">
    <property type="entry name" value="PECTATE LYASE 21-RELATED"/>
    <property type="match status" value="1"/>
</dbReference>
<keyword evidence="2" id="KW-0119">Carbohydrate metabolism</keyword>
<dbReference type="GO" id="GO:0000272">
    <property type="term" value="P:polysaccharide catabolic process"/>
    <property type="evidence" value="ECO:0007669"/>
    <property type="project" value="UniProtKB-KW"/>
</dbReference>
<keyword evidence="1 2" id="KW-0456">Lyase</keyword>
<keyword evidence="5" id="KW-1185">Reference proteome</keyword>
<organism evidence="4 5">
    <name type="scientific">Alteraurantiacibacter aquimixticola</name>
    <dbReference type="NCBI Taxonomy" id="2489173"/>
    <lineage>
        <taxon>Bacteria</taxon>
        <taxon>Pseudomonadati</taxon>
        <taxon>Pseudomonadota</taxon>
        <taxon>Alphaproteobacteria</taxon>
        <taxon>Sphingomonadales</taxon>
        <taxon>Erythrobacteraceae</taxon>
        <taxon>Alteraurantiacibacter</taxon>
    </lineage>
</organism>
<evidence type="ECO:0000313" key="4">
    <source>
        <dbReference type="EMBL" id="TIX50702.1"/>
    </source>
</evidence>
<dbReference type="RefSeq" id="WP_136693722.1">
    <property type="nucleotide sequence ID" value="NZ_SSHH01000002.1"/>
</dbReference>
<dbReference type="InterPro" id="IPR002022">
    <property type="entry name" value="Pec_lyase"/>
</dbReference>
<evidence type="ECO:0000256" key="2">
    <source>
        <dbReference type="RuleBase" id="RU361173"/>
    </source>
</evidence>
<keyword evidence="2" id="KW-0964">Secreted</keyword>
<proteinExistence type="inferred from homology"/>
<feature type="domain" description="Pectate lyase" evidence="3">
    <location>
        <begin position="122"/>
        <end position="331"/>
    </location>
</feature>
<dbReference type="InterPro" id="IPR012334">
    <property type="entry name" value="Pectin_lyas_fold"/>
</dbReference>
<evidence type="ECO:0000259" key="3">
    <source>
        <dbReference type="SMART" id="SM00656"/>
    </source>
</evidence>
<keyword evidence="2" id="KW-0624">Polysaccharide degradation</keyword>
<gene>
    <name evidence="4" type="ORF">E5222_10660</name>
</gene>
<reference evidence="4 5" key="1">
    <citation type="submission" date="2019-04" db="EMBL/GenBank/DDBJ databases">
        <title>Altererythrobacter aquimixticola sp. nov., isolated from sediment of junction between the ocean and a freshwater spring.</title>
        <authorList>
            <person name="Yoon J.-H."/>
        </authorList>
    </citation>
    <scope>NUCLEOTIDE SEQUENCE [LARGE SCALE GENOMIC DNA]</scope>
    <source>
        <strain evidence="4 5">SSKS-13</strain>
    </source>
</reference>
<dbReference type="SMART" id="SM00656">
    <property type="entry name" value="Amb_all"/>
    <property type="match status" value="1"/>
</dbReference>
<dbReference type="SUPFAM" id="SSF51126">
    <property type="entry name" value="Pectin lyase-like"/>
    <property type="match status" value="1"/>
</dbReference>
<dbReference type="PANTHER" id="PTHR31683">
    <property type="entry name" value="PECTATE LYASE 18-RELATED"/>
    <property type="match status" value="1"/>
</dbReference>
<dbReference type="Pfam" id="PF00544">
    <property type="entry name" value="Pectate_lyase_4"/>
    <property type="match status" value="1"/>
</dbReference>
<sequence length="409" mass="43073">MASTVPVLRDLRFAVSGFAILLGLAVIAACASVPPGTSRAVERCEIGLTIADGRVTAARYMAAMEGFARQAGTTGGVGQRLWRVTNAKDDRRSPPEGSLRHAIAGARAAGGGYILFDLPADERELVLAAPLRPGSNVTLDGGCSQPRIIDPSAGSAFYLAGVANLVLTGFAITQTGFEDLEESGDCVTVRGGADRIWFAFMALSACRDGMIDITGSEGRGQGRFTISDSRFSEHDKVMLIDGGGASGESCFALPDKPLQVQLSVLRNSFTEVAQRIPRVSGSAYVHFYGNDVAFAPRQRASGAWSGAYGSLVTQGGRLLVERNRYRSPDSARRYRATASQALERADAPGCAADGALRGVANDVGEGLSVQDMRVEEVPSPTYTLAESATAWGRERAPGHALRGGPFIQP</sequence>
<dbReference type="AlphaFoldDB" id="A0A4T3F0Y2"/>
<comment type="similarity">
    <text evidence="2">Belongs to the polysaccharide lyase 1 family.</text>
</comment>
<comment type="caution">
    <text evidence="4">The sequence shown here is derived from an EMBL/GenBank/DDBJ whole genome shotgun (WGS) entry which is preliminary data.</text>
</comment>
<dbReference type="InterPro" id="IPR011050">
    <property type="entry name" value="Pectin_lyase_fold/virulence"/>
</dbReference>
<dbReference type="GO" id="GO:0005576">
    <property type="term" value="C:extracellular region"/>
    <property type="evidence" value="ECO:0007669"/>
    <property type="project" value="UniProtKB-SubCell"/>
</dbReference>
<dbReference type="Proteomes" id="UP000309389">
    <property type="component" value="Unassembled WGS sequence"/>
</dbReference>
<dbReference type="EMBL" id="SSHH01000002">
    <property type="protein sequence ID" value="TIX50702.1"/>
    <property type="molecule type" value="Genomic_DNA"/>
</dbReference>
<accession>A0A4T3F0Y2</accession>
<name>A0A4T3F0Y2_9SPHN</name>
<comment type="subcellular location">
    <subcellularLocation>
        <location evidence="2">Secreted</location>
    </subcellularLocation>
</comment>
<dbReference type="GO" id="GO:0030570">
    <property type="term" value="F:pectate lyase activity"/>
    <property type="evidence" value="ECO:0007669"/>
    <property type="project" value="InterPro"/>
</dbReference>
<dbReference type="Gene3D" id="2.160.20.10">
    <property type="entry name" value="Single-stranded right-handed beta-helix, Pectin lyase-like"/>
    <property type="match status" value="1"/>
</dbReference>